<organism evidence="4 5">
    <name type="scientific">Pelotomaculum propionicicum</name>
    <dbReference type="NCBI Taxonomy" id="258475"/>
    <lineage>
        <taxon>Bacteria</taxon>
        <taxon>Bacillati</taxon>
        <taxon>Bacillota</taxon>
        <taxon>Clostridia</taxon>
        <taxon>Eubacteriales</taxon>
        <taxon>Desulfotomaculaceae</taxon>
        <taxon>Pelotomaculum</taxon>
    </lineage>
</organism>
<feature type="domain" description="EamA" evidence="3">
    <location>
        <begin position="1"/>
        <end position="132"/>
    </location>
</feature>
<dbReference type="Pfam" id="PF00892">
    <property type="entry name" value="EamA"/>
    <property type="match status" value="2"/>
</dbReference>
<evidence type="ECO:0000256" key="1">
    <source>
        <dbReference type="ARBA" id="ARBA00007362"/>
    </source>
</evidence>
<evidence type="ECO:0000259" key="3">
    <source>
        <dbReference type="Pfam" id="PF00892"/>
    </source>
</evidence>
<dbReference type="PANTHER" id="PTHR22911">
    <property type="entry name" value="ACYL-MALONYL CONDENSING ENZYME-RELATED"/>
    <property type="match status" value="1"/>
</dbReference>
<feature type="transmembrane region" description="Helical" evidence="2">
    <location>
        <begin position="260"/>
        <end position="277"/>
    </location>
</feature>
<proteinExistence type="inferred from homology"/>
<name>A0A4Y7RSG0_9FIRM</name>
<evidence type="ECO:0000313" key="5">
    <source>
        <dbReference type="Proteomes" id="UP000297597"/>
    </source>
</evidence>
<dbReference type="AlphaFoldDB" id="A0A4Y7RSG0"/>
<reference evidence="4 5" key="1">
    <citation type="journal article" date="2018" name="Environ. Microbiol.">
        <title>Novel energy conservation strategies and behaviour of Pelotomaculum schinkii driving syntrophic propionate catabolism.</title>
        <authorList>
            <person name="Hidalgo-Ahumada C.A.P."/>
            <person name="Nobu M.K."/>
            <person name="Narihiro T."/>
            <person name="Tamaki H."/>
            <person name="Liu W.T."/>
            <person name="Kamagata Y."/>
            <person name="Stams A.J.M."/>
            <person name="Imachi H."/>
            <person name="Sousa D.Z."/>
        </authorList>
    </citation>
    <scope>NUCLEOTIDE SEQUENCE [LARGE SCALE GENOMIC DNA]</scope>
    <source>
        <strain evidence="4 5">MGP</strain>
    </source>
</reference>
<feature type="transmembrane region" description="Helical" evidence="2">
    <location>
        <begin position="87"/>
        <end position="108"/>
    </location>
</feature>
<comment type="caution">
    <text evidence="4">The sequence shown here is derived from an EMBL/GenBank/DDBJ whole genome shotgun (WGS) entry which is preliminary data.</text>
</comment>
<accession>A0A4Y7RSG0</accession>
<keyword evidence="2" id="KW-1133">Transmembrane helix</keyword>
<evidence type="ECO:0000313" key="4">
    <source>
        <dbReference type="EMBL" id="TEB11680.1"/>
    </source>
</evidence>
<keyword evidence="2" id="KW-0812">Transmembrane</keyword>
<keyword evidence="5" id="KW-1185">Reference proteome</keyword>
<evidence type="ECO:0000256" key="2">
    <source>
        <dbReference type="SAM" id="Phobius"/>
    </source>
</evidence>
<feature type="transmembrane region" description="Helical" evidence="2">
    <location>
        <begin position="60"/>
        <end position="81"/>
    </location>
</feature>
<dbReference type="SUPFAM" id="SSF103481">
    <property type="entry name" value="Multidrug resistance efflux transporter EmrE"/>
    <property type="match status" value="2"/>
</dbReference>
<dbReference type="EMBL" id="QFFZ01000012">
    <property type="protein sequence ID" value="TEB11680.1"/>
    <property type="molecule type" value="Genomic_DNA"/>
</dbReference>
<feature type="transmembrane region" description="Helical" evidence="2">
    <location>
        <begin position="32"/>
        <end position="48"/>
    </location>
</feature>
<protein>
    <submittedName>
        <fullName evidence="4">Putative inner membrane transporter YicL</fullName>
    </submittedName>
</protein>
<dbReference type="InterPro" id="IPR000620">
    <property type="entry name" value="EamA_dom"/>
</dbReference>
<dbReference type="InterPro" id="IPR037185">
    <property type="entry name" value="EmrE-like"/>
</dbReference>
<feature type="transmembrane region" description="Helical" evidence="2">
    <location>
        <begin position="174"/>
        <end position="191"/>
    </location>
</feature>
<comment type="similarity">
    <text evidence="1">Belongs to the EamA transporter family.</text>
</comment>
<feature type="transmembrane region" description="Helical" evidence="2">
    <location>
        <begin position="203"/>
        <end position="225"/>
    </location>
</feature>
<keyword evidence="2" id="KW-0472">Membrane</keyword>
<feature type="transmembrane region" description="Helical" evidence="2">
    <location>
        <begin position="115"/>
        <end position="132"/>
    </location>
</feature>
<feature type="transmembrane region" description="Helical" evidence="2">
    <location>
        <begin position="144"/>
        <end position="162"/>
    </location>
</feature>
<gene>
    <name evidence="4" type="primary">yicL</name>
    <name evidence="4" type="ORF">Pmgp_01476</name>
</gene>
<feature type="transmembrane region" description="Helical" evidence="2">
    <location>
        <begin position="234"/>
        <end position="254"/>
    </location>
</feature>
<dbReference type="GO" id="GO:0016020">
    <property type="term" value="C:membrane"/>
    <property type="evidence" value="ECO:0007669"/>
    <property type="project" value="InterPro"/>
</dbReference>
<dbReference type="PANTHER" id="PTHR22911:SF79">
    <property type="entry name" value="MOBA-LIKE NTP TRANSFERASE DOMAIN-CONTAINING PROTEIN"/>
    <property type="match status" value="1"/>
</dbReference>
<feature type="domain" description="EamA" evidence="3">
    <location>
        <begin position="146"/>
        <end position="277"/>
    </location>
</feature>
<sequence length="283" mass="30819">MIALAATMWGVAGTAAKYLFNQRVSPFELVEIRLVLSFVFLFLYLAAVNRPLLKISFADIPYFLVFGCFGVGMVQFTYLFTISQTNVATAVFLQYLAPILAALYGMVFLRERPDIFRVLSLLLAVGGGFFIVRGNPGGGLAVNPAGLAGGLASALAFAFYMIYGKKGLARFNSWTLLVYGFGVGALAWSLYMPPWQAAAGHSAMNWLFFLYITIFATVIPFGLFFKGLNFLHPVIAGIISTLEPVIAAFVAWVILHETLFPLQVLGCAMVCAAVILVQTAPHR</sequence>
<dbReference type="Proteomes" id="UP000297597">
    <property type="component" value="Unassembled WGS sequence"/>
</dbReference>